<dbReference type="Gene3D" id="2.30.110.10">
    <property type="entry name" value="Electron Transport, Fmn-binding Protein, Chain A"/>
    <property type="match status" value="1"/>
</dbReference>
<evidence type="ECO:0000313" key="3">
    <source>
        <dbReference type="EMBL" id="MBW8636494.1"/>
    </source>
</evidence>
<dbReference type="PANTHER" id="PTHR30466">
    <property type="entry name" value="FLAVIN REDUCTASE"/>
    <property type="match status" value="1"/>
</dbReference>
<evidence type="ECO:0000259" key="2">
    <source>
        <dbReference type="SMART" id="SM00903"/>
    </source>
</evidence>
<sequence>MAHYAGHVQLVTTEHEGVRRGVTVTAACSVSDNPPTVLVCLNRSNASNGIFLDRGYFALNTLSVQHQEMAAAFAGFDNKTAEERFAMARWDTLVTGCPTLMDATAVFDCRLIEHKIVATHMILFGEVVGLRETESQQALMFLERTWRTL</sequence>
<proteinExistence type="predicted"/>
<protein>
    <submittedName>
        <fullName evidence="3">Flavin reductase</fullName>
    </submittedName>
</protein>
<dbReference type="Pfam" id="PF01613">
    <property type="entry name" value="Flavin_Reduct"/>
    <property type="match status" value="1"/>
</dbReference>
<dbReference type="AlphaFoldDB" id="A0AAE2ZID7"/>
<organism evidence="3 4">
    <name type="scientific">Flavimaribacter sediminis</name>
    <dbReference type="NCBI Taxonomy" id="2865987"/>
    <lineage>
        <taxon>Bacteria</taxon>
        <taxon>Pseudomonadati</taxon>
        <taxon>Pseudomonadota</taxon>
        <taxon>Alphaproteobacteria</taxon>
        <taxon>Hyphomicrobiales</taxon>
        <taxon>Rhizobiaceae</taxon>
        <taxon>Flavimaribacter</taxon>
    </lineage>
</organism>
<accession>A0AAE2ZID7</accession>
<reference evidence="3" key="1">
    <citation type="submission" date="2021-08" db="EMBL/GenBank/DDBJ databases">
        <title>Hoeflea bacterium WL0058 sp. nov., isolated from the sediment.</title>
        <authorList>
            <person name="Wang L."/>
            <person name="Zhang D."/>
        </authorList>
    </citation>
    <scope>NUCLEOTIDE SEQUENCE</scope>
    <source>
        <strain evidence="3">WL0058</strain>
    </source>
</reference>
<dbReference type="SUPFAM" id="SSF50475">
    <property type="entry name" value="FMN-binding split barrel"/>
    <property type="match status" value="1"/>
</dbReference>
<keyword evidence="4" id="KW-1185">Reference proteome</keyword>
<dbReference type="InterPro" id="IPR050268">
    <property type="entry name" value="NADH-dep_flavin_reductase"/>
</dbReference>
<dbReference type="GO" id="GO:0006208">
    <property type="term" value="P:pyrimidine nucleobase catabolic process"/>
    <property type="evidence" value="ECO:0007669"/>
    <property type="project" value="TreeGrafter"/>
</dbReference>
<comment type="caution">
    <text evidence="3">The sequence shown here is derived from an EMBL/GenBank/DDBJ whole genome shotgun (WGS) entry which is preliminary data.</text>
</comment>
<dbReference type="PANTHER" id="PTHR30466:SF1">
    <property type="entry name" value="FMN REDUCTASE (NADH) RUTF"/>
    <property type="match status" value="1"/>
</dbReference>
<feature type="domain" description="Flavin reductase like" evidence="2">
    <location>
        <begin position="1"/>
        <end position="148"/>
    </location>
</feature>
<evidence type="ECO:0000256" key="1">
    <source>
        <dbReference type="ARBA" id="ARBA00023002"/>
    </source>
</evidence>
<dbReference type="EMBL" id="JAICBX010000001">
    <property type="protein sequence ID" value="MBW8636494.1"/>
    <property type="molecule type" value="Genomic_DNA"/>
</dbReference>
<keyword evidence="1" id="KW-0560">Oxidoreductase</keyword>
<dbReference type="InterPro" id="IPR002563">
    <property type="entry name" value="Flavin_Rdtase-like_dom"/>
</dbReference>
<dbReference type="SMART" id="SM00903">
    <property type="entry name" value="Flavin_Reduct"/>
    <property type="match status" value="1"/>
</dbReference>
<dbReference type="Proteomes" id="UP001196509">
    <property type="component" value="Unassembled WGS sequence"/>
</dbReference>
<dbReference type="InterPro" id="IPR012349">
    <property type="entry name" value="Split_barrel_FMN-bd"/>
</dbReference>
<name>A0AAE2ZID7_9HYPH</name>
<dbReference type="GO" id="GO:0010181">
    <property type="term" value="F:FMN binding"/>
    <property type="evidence" value="ECO:0007669"/>
    <property type="project" value="InterPro"/>
</dbReference>
<evidence type="ECO:0000313" key="4">
    <source>
        <dbReference type="Proteomes" id="UP001196509"/>
    </source>
</evidence>
<gene>
    <name evidence="3" type="ORF">K1W69_04765</name>
</gene>
<dbReference type="GO" id="GO:0042602">
    <property type="term" value="F:riboflavin reductase (NADPH) activity"/>
    <property type="evidence" value="ECO:0007669"/>
    <property type="project" value="TreeGrafter"/>
</dbReference>